<feature type="region of interest" description="Disordered" evidence="2">
    <location>
        <begin position="262"/>
        <end position="371"/>
    </location>
</feature>
<dbReference type="Pfam" id="PF26116">
    <property type="entry name" value="FAM13A"/>
    <property type="match status" value="1"/>
</dbReference>
<sequence length="1058" mass="119690">MPHSFVCGSSSKVADSVIAKQLLQEQSLRITSSQQSRMDKMKKLLSSPLSKRKTTNGSPNKTFGLPLEDLITKDQEIPFVVRKICEFIRMHGIGHEGIFRVNGNARVVEKLKASFDKTGDADLLEAGDVMAVAGLLKLFLRELPDAVIPESETQKYVEIHEEYGDKDELCTQKLKQQIKSLPKINYAQLKYLCRFLVHVAQRENSNKMSAMALGIVFGPNLFRCSDGIAGLKEQGVTNQIVCKFINQFEQLFDDKIYSSEEELKPAPAKSQRIQVQEAKQPRTPPPRPPPPKFEIDSSNVSAPVPSPRRSKMKQDGGAYLDSEEVEGSDESRGTTPRSRSMLSPRFSDDEFLDPRATSPFHLESETGSTMASPVIDVVASEVVKNVISEVTQDYLFGSDISSDDDSDHKPVTPTPAPRKKRKDRTKEAQVREESSSPNRYIDHDDEEEEDEDDEGLLSPRSGVSLEGDTNAKPKRHRSTSAATEMFQEDGVEHSQGYPGRRTGKSESITIPSDLNDPVGHSDSPHVQPVPKPRSPRKNIDRSRQKDGFSTGEEGYGTLSSEVSTLSNFRRAPGPKRRTPTRKMRTLLSPDHFDGHVDLENIDEERMESPDFDLPALTRNNTQIEEDVNHNEKKPTIRFLDIHDERNKIPSPERSPNSSRKQPFVPPLDLSTLHENVEGGGPILAEKGPSISFQKAKSMKEEEPLLSPRSQKMKKKSSMRSDDEHTLAVKKLTKHIQSLKKKIKHFEETFEAEHGYRPSQQDKSSKPEIKRYMNDLAKSRKELKRLKEDSHMDQLAETYPGGRPDSGHHPTGHDADGPTMQQTLDILMKKLSDKRRDANRPEALEMMNREQVQDEKLAVQKVLLQFENFHGRPVTKPEKELMRPLYDRYRNIKRTLAKPISPSEKDLPSVPEGHTMDFSPGEKTVSQPLPKEPVHIHLPAAEMDDQDEFGSGEFSVTKNMSLLQDTTMLGVKGKVKESNLHELSMEELLAEQSKTRTEKKRLRKFLREFEDDFLKENGRKVQKEDRLPMSTEYNDYKQIKARLKLLDALISKHDPSSTI</sequence>
<feature type="compositionally biased region" description="Polar residues" evidence="2">
    <location>
        <begin position="557"/>
        <end position="567"/>
    </location>
</feature>
<feature type="region of interest" description="Disordered" evidence="2">
    <location>
        <begin position="621"/>
        <end position="726"/>
    </location>
</feature>
<feature type="region of interest" description="Disordered" evidence="2">
    <location>
        <begin position="748"/>
        <end position="767"/>
    </location>
</feature>
<reference evidence="5" key="1">
    <citation type="submission" date="2025-08" db="UniProtKB">
        <authorList>
            <consortium name="RefSeq"/>
        </authorList>
    </citation>
    <scope>IDENTIFICATION</scope>
    <source>
        <tissue evidence="5">Gonads</tissue>
    </source>
</reference>
<dbReference type="InterPro" id="IPR008936">
    <property type="entry name" value="Rho_GTPase_activation_prot"/>
</dbReference>
<accession>A0A1S3I2K2</accession>
<dbReference type="AlphaFoldDB" id="A0A1S3I2K2"/>
<dbReference type="PANTHER" id="PTHR15904">
    <property type="entry name" value="FAM13"/>
    <property type="match status" value="1"/>
</dbReference>
<feature type="compositionally biased region" description="Basic and acidic residues" evidence="2">
    <location>
        <begin position="626"/>
        <end position="647"/>
    </location>
</feature>
<dbReference type="PANTHER" id="PTHR15904:SF17">
    <property type="entry name" value="RHO-GAP DOMAIN-CONTAINING PROTEIN"/>
    <property type="match status" value="1"/>
</dbReference>
<evidence type="ECO:0000259" key="3">
    <source>
        <dbReference type="PROSITE" id="PS50238"/>
    </source>
</evidence>
<feature type="compositionally biased region" description="Acidic residues" evidence="2">
    <location>
        <begin position="443"/>
        <end position="455"/>
    </location>
</feature>
<dbReference type="SUPFAM" id="SSF48350">
    <property type="entry name" value="GTPase activation domain, GAP"/>
    <property type="match status" value="1"/>
</dbReference>
<feature type="compositionally biased region" description="Basic and acidic residues" evidence="2">
    <location>
        <begin position="804"/>
        <end position="815"/>
    </location>
</feature>
<dbReference type="InterPro" id="IPR000198">
    <property type="entry name" value="RhoGAP_dom"/>
</dbReference>
<dbReference type="RefSeq" id="XP_013391569.1">
    <property type="nucleotide sequence ID" value="XM_013536115.2"/>
</dbReference>
<organism evidence="4 5">
    <name type="scientific">Lingula anatina</name>
    <name type="common">Brachiopod</name>
    <name type="synonym">Lingula unguis</name>
    <dbReference type="NCBI Taxonomy" id="7574"/>
    <lineage>
        <taxon>Eukaryota</taxon>
        <taxon>Metazoa</taxon>
        <taxon>Spiralia</taxon>
        <taxon>Lophotrochozoa</taxon>
        <taxon>Brachiopoda</taxon>
        <taxon>Linguliformea</taxon>
        <taxon>Lingulata</taxon>
        <taxon>Lingulida</taxon>
        <taxon>Linguloidea</taxon>
        <taxon>Lingulidae</taxon>
        <taxon>Lingula</taxon>
    </lineage>
</organism>
<gene>
    <name evidence="5" type="primary">LOC106159728</name>
</gene>
<evidence type="ECO:0000256" key="2">
    <source>
        <dbReference type="SAM" id="MobiDB-lite"/>
    </source>
</evidence>
<keyword evidence="4" id="KW-1185">Reference proteome</keyword>
<dbReference type="Gene3D" id="1.10.10.1460">
    <property type="match status" value="1"/>
</dbReference>
<evidence type="ECO:0000313" key="5">
    <source>
        <dbReference type="RefSeq" id="XP_013391569.1"/>
    </source>
</evidence>
<dbReference type="GO" id="GO:0007165">
    <property type="term" value="P:signal transduction"/>
    <property type="evidence" value="ECO:0007669"/>
    <property type="project" value="InterPro"/>
</dbReference>
<feature type="region of interest" description="Disordered" evidence="2">
    <location>
        <begin position="31"/>
        <end position="59"/>
    </location>
</feature>
<protein>
    <submittedName>
        <fullName evidence="5">Protein FAM13B isoform X2</fullName>
    </submittedName>
</protein>
<name>A0A1S3I2K2_LINAN</name>
<feature type="region of interest" description="Disordered" evidence="2">
    <location>
        <begin position="784"/>
        <end position="818"/>
    </location>
</feature>
<dbReference type="Pfam" id="PF00620">
    <property type="entry name" value="RhoGAP"/>
    <property type="match status" value="1"/>
</dbReference>
<feature type="region of interest" description="Disordered" evidence="2">
    <location>
        <begin position="397"/>
        <end position="595"/>
    </location>
</feature>
<feature type="compositionally biased region" description="Basic and acidic residues" evidence="2">
    <location>
        <begin position="424"/>
        <end position="434"/>
    </location>
</feature>
<comment type="similarity">
    <text evidence="1">Belongs to the FAM13 family.</text>
</comment>
<dbReference type="SMART" id="SM00324">
    <property type="entry name" value="RhoGAP"/>
    <property type="match status" value="1"/>
</dbReference>
<dbReference type="PROSITE" id="PS50238">
    <property type="entry name" value="RHOGAP"/>
    <property type="match status" value="1"/>
</dbReference>
<dbReference type="OrthoDB" id="185175at2759"/>
<dbReference type="GeneID" id="106159728"/>
<feature type="compositionally biased region" description="Basic and acidic residues" evidence="2">
    <location>
        <begin position="537"/>
        <end position="546"/>
    </location>
</feature>
<evidence type="ECO:0000256" key="1">
    <source>
        <dbReference type="ARBA" id="ARBA00007549"/>
    </source>
</evidence>
<dbReference type="Gene3D" id="1.10.555.10">
    <property type="entry name" value="Rho GTPase activation protein"/>
    <property type="match status" value="1"/>
</dbReference>
<dbReference type="Proteomes" id="UP000085678">
    <property type="component" value="Unplaced"/>
</dbReference>
<evidence type="ECO:0000313" key="4">
    <source>
        <dbReference type="Proteomes" id="UP000085678"/>
    </source>
</evidence>
<feature type="compositionally biased region" description="Pro residues" evidence="2">
    <location>
        <begin position="282"/>
        <end position="292"/>
    </location>
</feature>
<feature type="compositionally biased region" description="Basic and acidic residues" evidence="2">
    <location>
        <begin position="784"/>
        <end position="793"/>
    </location>
</feature>
<dbReference type="InterPro" id="IPR059029">
    <property type="entry name" value="FAM13A_dom"/>
</dbReference>
<feature type="compositionally biased region" description="Basic residues" evidence="2">
    <location>
        <begin position="572"/>
        <end position="584"/>
    </location>
</feature>
<dbReference type="InterPro" id="IPR039102">
    <property type="entry name" value="FAM13"/>
</dbReference>
<proteinExistence type="inferred from homology"/>
<feature type="domain" description="Rho-GAP" evidence="3">
    <location>
        <begin position="65"/>
        <end position="252"/>
    </location>
</feature>